<feature type="compositionally biased region" description="Acidic residues" evidence="1">
    <location>
        <begin position="228"/>
        <end position="237"/>
    </location>
</feature>
<feature type="compositionally biased region" description="Basic and acidic residues" evidence="1">
    <location>
        <begin position="86"/>
        <end position="126"/>
    </location>
</feature>
<reference evidence="2" key="1">
    <citation type="submission" date="2019-11" db="EMBL/GenBank/DDBJ databases">
        <title>Bipolaris sorokiniana Genome sequencing.</title>
        <authorList>
            <person name="Wang H."/>
        </authorList>
    </citation>
    <scope>NUCLEOTIDE SEQUENCE</scope>
</reference>
<dbReference type="AlphaFoldDB" id="A0A8H5ZQI7"/>
<feature type="compositionally biased region" description="Polar residues" evidence="1">
    <location>
        <begin position="266"/>
        <end position="275"/>
    </location>
</feature>
<feature type="compositionally biased region" description="Acidic residues" evidence="1">
    <location>
        <begin position="244"/>
        <end position="264"/>
    </location>
</feature>
<feature type="compositionally biased region" description="Basic and acidic residues" evidence="1">
    <location>
        <begin position="330"/>
        <end position="342"/>
    </location>
</feature>
<evidence type="ECO:0000256" key="1">
    <source>
        <dbReference type="SAM" id="MobiDB-lite"/>
    </source>
</evidence>
<dbReference type="OMA" id="THRTFRY"/>
<feature type="compositionally biased region" description="Basic and acidic residues" evidence="1">
    <location>
        <begin position="276"/>
        <end position="289"/>
    </location>
</feature>
<sequence>MAGKKQEDEGWRKRPYNEMTMNAHLRVLGNIVGLKNTHAWSKNDMVAVFEAYDQVNTISVRNLPKGHTPSIREQASLSGVIEQLTEDGKIKTSQKKDDSNAKRKREDGTETGKDKRAKVSSEDDAHVSPSDSGKPNDERAPRNVAGAKRVSKTSSGAGGVQKKSKQVEKPAATKPTATKPRSRQTSIRKPVQNKKSMDVRNPQNAESQDPSAPTVHSPFVTPGANPGDDGDSSDSDSSDSRDDNGDDGDDDGEDIEENDEDPEAEQINQAPSKNKGTSEGRSKSKDKPRPLGLHLGVHKISRHTSLDWDPLDESIPTSRLTWYEQEQRFRAQQEKAHKEAQEKGLLYNEGEEPKEKPKKEWDWKKQIRRK</sequence>
<dbReference type="EMBL" id="WNKQ01000002">
    <property type="protein sequence ID" value="KAF5853330.1"/>
    <property type="molecule type" value="Genomic_DNA"/>
</dbReference>
<feature type="region of interest" description="Disordered" evidence="1">
    <location>
        <begin position="330"/>
        <end position="370"/>
    </location>
</feature>
<feature type="compositionally biased region" description="Polar residues" evidence="1">
    <location>
        <begin position="201"/>
        <end position="211"/>
    </location>
</feature>
<accession>A0A8H5ZQI7</accession>
<evidence type="ECO:0000313" key="2">
    <source>
        <dbReference type="EMBL" id="KAF5853330.1"/>
    </source>
</evidence>
<dbReference type="Proteomes" id="UP000624244">
    <property type="component" value="Unassembled WGS sequence"/>
</dbReference>
<gene>
    <name evidence="2" type="ORF">GGP41_001875</name>
</gene>
<name>A0A8H5ZQI7_COCSA</name>
<feature type="compositionally biased region" description="Low complexity" evidence="1">
    <location>
        <begin position="169"/>
        <end position="179"/>
    </location>
</feature>
<protein>
    <submittedName>
        <fullName evidence="2">Uncharacterized protein</fullName>
    </submittedName>
</protein>
<evidence type="ECO:0000313" key="3">
    <source>
        <dbReference type="Proteomes" id="UP000624244"/>
    </source>
</evidence>
<organism evidence="2 3">
    <name type="scientific">Cochliobolus sativus</name>
    <name type="common">Common root rot and spot blotch fungus</name>
    <name type="synonym">Bipolaris sorokiniana</name>
    <dbReference type="NCBI Taxonomy" id="45130"/>
    <lineage>
        <taxon>Eukaryota</taxon>
        <taxon>Fungi</taxon>
        <taxon>Dikarya</taxon>
        <taxon>Ascomycota</taxon>
        <taxon>Pezizomycotina</taxon>
        <taxon>Dothideomycetes</taxon>
        <taxon>Pleosporomycetidae</taxon>
        <taxon>Pleosporales</taxon>
        <taxon>Pleosporineae</taxon>
        <taxon>Pleosporaceae</taxon>
        <taxon>Bipolaris</taxon>
    </lineage>
</organism>
<feature type="region of interest" description="Disordered" evidence="1">
    <location>
        <begin position="83"/>
        <end position="295"/>
    </location>
</feature>
<feature type="compositionally biased region" description="Basic and acidic residues" evidence="1">
    <location>
        <begin position="351"/>
        <end position="370"/>
    </location>
</feature>
<comment type="caution">
    <text evidence="2">The sequence shown here is derived from an EMBL/GenBank/DDBJ whole genome shotgun (WGS) entry which is preliminary data.</text>
</comment>
<proteinExistence type="predicted"/>